<dbReference type="EMBL" id="LIZT01000060">
    <property type="protein sequence ID" value="KPJ49406.1"/>
    <property type="molecule type" value="Genomic_DNA"/>
</dbReference>
<sequence length="359" mass="38669">MERLHAWVALSCIEGIGERRLKALVEIFGTPEEVLRASRSSLKASGKLSDSLVERIVEFDQLRLVERHVEAMRRHHVQLITSIDSDYPESLGQLSDSPPLLYVRGQIRPQDRLAVALVGSRRATAYGKLMAQKLATGLAKAGVTVVSGMARGIDTVAHRSALQAGGRTIAVLGCGVDIVYPPENRTLMAGIIESGAVISEFPMGTEPLPGNFPARNRVISGLSLGVVAVEAGKTSGVFSTARWAAEQGRDVFAVPGNASSTMSIGTNILIRQGAKLTTDVEDIFEELGIRPPGKEEVRPGLSHEEEKVLNVLDSAPRHVDQIAGKVDLPVSHVLSVLLSLEMKEMVVQLPGKLFVRREG</sequence>
<evidence type="ECO:0000313" key="4">
    <source>
        <dbReference type="EMBL" id="KPJ49406.1"/>
    </source>
</evidence>
<dbReference type="Proteomes" id="UP000051124">
    <property type="component" value="Unassembled WGS sequence"/>
</dbReference>
<evidence type="ECO:0000259" key="3">
    <source>
        <dbReference type="Pfam" id="PF17782"/>
    </source>
</evidence>
<dbReference type="PATRIC" id="fig|1703771.3.peg.358"/>
<dbReference type="Pfam" id="PF17782">
    <property type="entry name" value="WHD_DprA"/>
    <property type="match status" value="1"/>
</dbReference>
<dbReference type="InterPro" id="IPR041614">
    <property type="entry name" value="DprA_WH"/>
</dbReference>
<protein>
    <submittedName>
        <fullName evidence="4">Uncharacterized protein</fullName>
    </submittedName>
</protein>
<organism evidence="4 5">
    <name type="scientific">candidate division TA06 bacterium DG_26</name>
    <dbReference type="NCBI Taxonomy" id="1703771"/>
    <lineage>
        <taxon>Bacteria</taxon>
        <taxon>Bacteria division TA06</taxon>
    </lineage>
</organism>
<feature type="domain" description="DprA winged helix" evidence="3">
    <location>
        <begin position="298"/>
        <end position="352"/>
    </location>
</feature>
<dbReference type="Gene3D" id="3.40.50.450">
    <property type="match status" value="1"/>
</dbReference>
<dbReference type="InterPro" id="IPR010994">
    <property type="entry name" value="RuvA_2-like"/>
</dbReference>
<reference evidence="4 5" key="1">
    <citation type="journal article" date="2015" name="Microbiome">
        <title>Genomic resolution of linkages in carbon, nitrogen, and sulfur cycling among widespread estuary sediment bacteria.</title>
        <authorList>
            <person name="Baker B.J."/>
            <person name="Lazar C.S."/>
            <person name="Teske A.P."/>
            <person name="Dick G.J."/>
        </authorList>
    </citation>
    <scope>NUCLEOTIDE SEQUENCE [LARGE SCALE GENOMIC DNA]</scope>
    <source>
        <strain evidence="4">DG_26</strain>
    </source>
</reference>
<dbReference type="Pfam" id="PF14520">
    <property type="entry name" value="HHH_5"/>
    <property type="match status" value="1"/>
</dbReference>
<evidence type="ECO:0000256" key="1">
    <source>
        <dbReference type="ARBA" id="ARBA00006525"/>
    </source>
</evidence>
<dbReference type="GO" id="GO:0009294">
    <property type="term" value="P:DNA-mediated transformation"/>
    <property type="evidence" value="ECO:0007669"/>
    <property type="project" value="InterPro"/>
</dbReference>
<dbReference type="Pfam" id="PF02481">
    <property type="entry name" value="DNA_processg_A"/>
    <property type="match status" value="1"/>
</dbReference>
<proteinExistence type="inferred from homology"/>
<accession>A0A0S7WGY7</accession>
<dbReference type="PANTHER" id="PTHR43022">
    <property type="entry name" value="PROTEIN SMF"/>
    <property type="match status" value="1"/>
</dbReference>
<dbReference type="InterPro" id="IPR057666">
    <property type="entry name" value="DrpA_SLOG"/>
</dbReference>
<dbReference type="SUPFAM" id="SSF102405">
    <property type="entry name" value="MCP/YpsA-like"/>
    <property type="match status" value="1"/>
</dbReference>
<comment type="similarity">
    <text evidence="1">Belongs to the DprA/Smf family.</text>
</comment>
<dbReference type="InterPro" id="IPR003488">
    <property type="entry name" value="DprA"/>
</dbReference>
<dbReference type="NCBIfam" id="TIGR00732">
    <property type="entry name" value="dprA"/>
    <property type="match status" value="1"/>
</dbReference>
<comment type="caution">
    <text evidence="4">The sequence shown here is derived from an EMBL/GenBank/DDBJ whole genome shotgun (WGS) entry which is preliminary data.</text>
</comment>
<name>A0A0S7WGY7_UNCT6</name>
<dbReference type="PANTHER" id="PTHR43022:SF1">
    <property type="entry name" value="PROTEIN SMF"/>
    <property type="match status" value="1"/>
</dbReference>
<dbReference type="AlphaFoldDB" id="A0A0S7WGY7"/>
<evidence type="ECO:0000313" key="5">
    <source>
        <dbReference type="Proteomes" id="UP000051124"/>
    </source>
</evidence>
<gene>
    <name evidence="4" type="ORF">AMJ40_05575</name>
</gene>
<evidence type="ECO:0000259" key="2">
    <source>
        <dbReference type="Pfam" id="PF02481"/>
    </source>
</evidence>
<dbReference type="SUPFAM" id="SSF47781">
    <property type="entry name" value="RuvA domain 2-like"/>
    <property type="match status" value="1"/>
</dbReference>
<feature type="domain" description="Smf/DprA SLOG" evidence="2">
    <location>
        <begin position="79"/>
        <end position="287"/>
    </location>
</feature>